<dbReference type="AlphaFoldDB" id="A0A9Q0Y660"/>
<feature type="signal peptide" evidence="2">
    <location>
        <begin position="1"/>
        <end position="22"/>
    </location>
</feature>
<evidence type="ECO:0000313" key="4">
    <source>
        <dbReference type="Proteomes" id="UP001142489"/>
    </source>
</evidence>
<evidence type="ECO:0000313" key="3">
    <source>
        <dbReference type="EMBL" id="KAJ7341318.1"/>
    </source>
</evidence>
<dbReference type="Proteomes" id="UP001142489">
    <property type="component" value="Unassembled WGS sequence"/>
</dbReference>
<comment type="caution">
    <text evidence="3">The sequence shown here is derived from an EMBL/GenBank/DDBJ whole genome shotgun (WGS) entry which is preliminary data.</text>
</comment>
<sequence length="108" mass="12194">MKIYHLLLIASFIMLMPHPGLAPDPPDDPESCSRNRGFCYRGAECPWCFLQYGVCNFHDSQVLCCLREWDSECEEVTLPVDANSPKPTEPLGPQTDPPEKTHQGDKCQ</sequence>
<evidence type="ECO:0000256" key="2">
    <source>
        <dbReference type="SAM" id="SignalP"/>
    </source>
</evidence>
<protein>
    <submittedName>
        <fullName evidence="3">Uncharacterized protein</fullName>
    </submittedName>
</protein>
<dbReference type="EMBL" id="JAPFRF010000002">
    <property type="protein sequence ID" value="KAJ7341318.1"/>
    <property type="molecule type" value="Genomic_DNA"/>
</dbReference>
<name>A0A9Q0Y660_9SAUR</name>
<keyword evidence="2" id="KW-0732">Signal</keyword>
<evidence type="ECO:0000256" key="1">
    <source>
        <dbReference type="SAM" id="MobiDB-lite"/>
    </source>
</evidence>
<proteinExistence type="predicted"/>
<gene>
    <name evidence="3" type="ORF">JRQ81_005273</name>
</gene>
<keyword evidence="4" id="KW-1185">Reference proteome</keyword>
<reference evidence="3" key="1">
    <citation type="journal article" date="2023" name="DNA Res.">
        <title>Chromosome-level genome assembly of Phrynocephalus forsythii using third-generation DNA sequencing and Hi-C analysis.</title>
        <authorList>
            <person name="Qi Y."/>
            <person name="Zhao W."/>
            <person name="Zhao Y."/>
            <person name="Niu C."/>
            <person name="Cao S."/>
            <person name="Zhang Y."/>
        </authorList>
    </citation>
    <scope>NUCLEOTIDE SEQUENCE</scope>
    <source>
        <tissue evidence="3">Muscle</tissue>
    </source>
</reference>
<feature type="region of interest" description="Disordered" evidence="1">
    <location>
        <begin position="78"/>
        <end position="108"/>
    </location>
</feature>
<feature type="chain" id="PRO_5040439267" evidence="2">
    <location>
        <begin position="23"/>
        <end position="108"/>
    </location>
</feature>
<organism evidence="3 4">
    <name type="scientific">Phrynocephalus forsythii</name>
    <dbReference type="NCBI Taxonomy" id="171643"/>
    <lineage>
        <taxon>Eukaryota</taxon>
        <taxon>Metazoa</taxon>
        <taxon>Chordata</taxon>
        <taxon>Craniata</taxon>
        <taxon>Vertebrata</taxon>
        <taxon>Euteleostomi</taxon>
        <taxon>Lepidosauria</taxon>
        <taxon>Squamata</taxon>
        <taxon>Bifurcata</taxon>
        <taxon>Unidentata</taxon>
        <taxon>Episquamata</taxon>
        <taxon>Toxicofera</taxon>
        <taxon>Iguania</taxon>
        <taxon>Acrodonta</taxon>
        <taxon>Agamidae</taxon>
        <taxon>Agaminae</taxon>
        <taxon>Phrynocephalus</taxon>
    </lineage>
</organism>
<feature type="compositionally biased region" description="Basic and acidic residues" evidence="1">
    <location>
        <begin position="97"/>
        <end position="108"/>
    </location>
</feature>
<accession>A0A9Q0Y660</accession>